<proteinExistence type="inferred from homology"/>
<dbReference type="PROSITE" id="PS00411">
    <property type="entry name" value="KINESIN_MOTOR_1"/>
    <property type="match status" value="1"/>
</dbReference>
<dbReference type="InterPro" id="IPR001752">
    <property type="entry name" value="Kinesin_motor_dom"/>
</dbReference>
<dbReference type="GO" id="GO:0048731">
    <property type="term" value="P:system development"/>
    <property type="evidence" value="ECO:0007669"/>
    <property type="project" value="UniProtKB-ARBA"/>
</dbReference>
<dbReference type="GO" id="GO:1904115">
    <property type="term" value="C:axon cytoplasm"/>
    <property type="evidence" value="ECO:0007669"/>
    <property type="project" value="GOC"/>
</dbReference>
<feature type="coiled-coil region" evidence="11">
    <location>
        <begin position="822"/>
        <end position="895"/>
    </location>
</feature>
<dbReference type="GO" id="GO:0007292">
    <property type="term" value="P:female gamete generation"/>
    <property type="evidence" value="ECO:0007669"/>
    <property type="project" value="UniProtKB-ARBA"/>
</dbReference>
<dbReference type="CDD" id="cd23649">
    <property type="entry name" value="Khc_CBD_cc"/>
    <property type="match status" value="1"/>
</dbReference>
<dbReference type="GO" id="GO:0007097">
    <property type="term" value="P:nuclear migration"/>
    <property type="evidence" value="ECO:0007669"/>
    <property type="project" value="UniProtKB-ARBA"/>
</dbReference>
<comment type="subcellular location">
    <subcellularLocation>
        <location evidence="1">Cytoplasm</location>
        <location evidence="1">Cytoskeleton</location>
    </subcellularLocation>
</comment>
<name>A0AA88NK09_TACVA</name>
<dbReference type="GO" id="GO:0032991">
    <property type="term" value="C:protein-containing complex"/>
    <property type="evidence" value="ECO:0007669"/>
    <property type="project" value="UniProtKB-ARBA"/>
</dbReference>
<dbReference type="GO" id="GO:0003777">
    <property type="term" value="F:microtubule motor activity"/>
    <property type="evidence" value="ECO:0007669"/>
    <property type="project" value="InterPro"/>
</dbReference>
<dbReference type="InterPro" id="IPR036961">
    <property type="entry name" value="Kinesin_motor_dom_sf"/>
</dbReference>
<dbReference type="InterPro" id="IPR059182">
    <property type="entry name" value="Khc_C"/>
</dbReference>
<dbReference type="EMBL" id="JAVHJS010000005">
    <property type="protein sequence ID" value="KAK2857497.1"/>
    <property type="molecule type" value="Genomic_DNA"/>
</dbReference>
<dbReference type="GO" id="GO:0005874">
    <property type="term" value="C:microtubule"/>
    <property type="evidence" value="ECO:0007669"/>
    <property type="project" value="UniProtKB-KW"/>
</dbReference>
<dbReference type="PROSITE" id="PS50067">
    <property type="entry name" value="KINESIN_MOTOR_2"/>
    <property type="match status" value="1"/>
</dbReference>
<evidence type="ECO:0000256" key="8">
    <source>
        <dbReference type="ARBA" id="ARBA00023212"/>
    </source>
</evidence>
<dbReference type="GO" id="GO:0030951">
    <property type="term" value="P:establishment or maintenance of microtubule cytoskeleton polarity"/>
    <property type="evidence" value="ECO:0007669"/>
    <property type="project" value="UniProtKB-ARBA"/>
</dbReference>
<comment type="caution">
    <text evidence="13">The sequence shown here is derived from an EMBL/GenBank/DDBJ whole genome shotgun (WGS) entry which is preliminary data.</text>
</comment>
<keyword evidence="6 11" id="KW-0175">Coiled coil</keyword>
<dbReference type="SMART" id="SM00129">
    <property type="entry name" value="KISc"/>
    <property type="match status" value="1"/>
</dbReference>
<evidence type="ECO:0000259" key="12">
    <source>
        <dbReference type="PROSITE" id="PS50067"/>
    </source>
</evidence>
<dbReference type="GO" id="GO:0098957">
    <property type="term" value="P:anterograde axonal transport of mitochondrion"/>
    <property type="evidence" value="ECO:0007669"/>
    <property type="project" value="UniProtKB-ARBA"/>
</dbReference>
<dbReference type="GO" id="GO:0048489">
    <property type="term" value="P:synaptic vesicle transport"/>
    <property type="evidence" value="ECO:0007669"/>
    <property type="project" value="UniProtKB-ARBA"/>
</dbReference>
<dbReference type="InterPro" id="IPR027640">
    <property type="entry name" value="Kinesin-like_fam"/>
</dbReference>
<evidence type="ECO:0000256" key="2">
    <source>
        <dbReference type="ARBA" id="ARBA00022490"/>
    </source>
</evidence>
<keyword evidence="8" id="KW-0206">Cytoskeleton</keyword>
<evidence type="ECO:0000256" key="6">
    <source>
        <dbReference type="ARBA" id="ARBA00023054"/>
    </source>
</evidence>
<evidence type="ECO:0000313" key="13">
    <source>
        <dbReference type="EMBL" id="KAK2857497.1"/>
    </source>
</evidence>
<sequence length="939" mass="107672">MAQECGVRVLCRFRPMNESEVKRGSKHIQFKGSDTLVISGKPYVFDQVFPPNTTQEQVYESCAKDTVRDVLDGYNGTIFTYGQTSSGKTHTMEGRLHDPQMMGIIPRIAHDIFDHIYSIQENLEFHIKVSYFEIYLEKIRDLLDVSKTNLGVHENKNRVPYVKGCTERFVSSPEEMMEVIDDGKANRHVAVTNMNEHSSRSHSIFLINIKQEHLDTAHKLTGKLYLVDLAGSEKVSKTGAAGTVLDEARMINKSLSALGNVISALAEGTKTHVPYRDSKMTRILQDSLGGNCRTTIIICCSPSVFNEAETRSTLLFGQRAKSIRNTVRVNLELTAEEWKKKYNKEKQKGVDMKELIEKLQSELHQCRTGVYVPVMDQLSDKTQEELCEHTPIICNSLATDASVVERVQYEKNVNNLFLLMDDKDEEINLQTQLVEKLRLQMEVQEEFMASSQRDCARVQEELRSLQRDNQEMRGEVRDMLSALEELALKCDEKSHAASDWTHTDRTLSEQLGVKNEMLAATQGELAELQELYAVQKRRMVDVLRVLLRDLGDMGTSICDGEIKMVCEAGVSLDDEVSVVRLFLTKLKSELKSLLNHIQQLESTQECASIKIQDDETELASCHVLISQYQVKIRSLTESAQKAEETRRALENAQRTLEEELTKLHTYESNQDLCEFEKQKELLKMTQSQQSQCHLIKSSTETQSKMLVQLREELNNKQKMLNKLKESNEILVLEHKRLQFEYETLRLREQEKDLKLQKLTMSKEKTEHTSDEMGDFEETLVRQLQSLHHLRKMFVQDLTTRVKKNTEADCKDGGSCVLHKHKMSFLEHNLEHLTKAHKQLLRENAALRCELPKLEKRLCAMTERVKALECTLKETKQRASRERSLYRQEVDRIKDAIRAKNVACCGPAALITKPIRAGHHHTFSVTPRRGGPTIYSYHHA</sequence>
<keyword evidence="14" id="KW-1185">Reference proteome</keyword>
<evidence type="ECO:0000313" key="14">
    <source>
        <dbReference type="Proteomes" id="UP001187315"/>
    </source>
</evidence>
<feature type="coiled-coil region" evidence="11">
    <location>
        <begin position="583"/>
        <end position="669"/>
    </location>
</feature>
<evidence type="ECO:0000256" key="3">
    <source>
        <dbReference type="ARBA" id="ARBA00022701"/>
    </source>
</evidence>
<feature type="coiled-coil region" evidence="11">
    <location>
        <begin position="420"/>
        <end position="489"/>
    </location>
</feature>
<feature type="binding site" evidence="9">
    <location>
        <begin position="82"/>
        <end position="89"/>
    </location>
    <ligand>
        <name>ATP</name>
        <dbReference type="ChEBI" id="CHEBI:30616"/>
    </ligand>
</feature>
<dbReference type="InterPro" id="IPR027417">
    <property type="entry name" value="P-loop_NTPase"/>
</dbReference>
<feature type="domain" description="Kinesin motor" evidence="12">
    <location>
        <begin position="6"/>
        <end position="323"/>
    </location>
</feature>
<evidence type="ECO:0000256" key="4">
    <source>
        <dbReference type="ARBA" id="ARBA00022741"/>
    </source>
</evidence>
<accession>A0AA88NK09</accession>
<evidence type="ECO:0000256" key="10">
    <source>
        <dbReference type="RuleBase" id="RU000394"/>
    </source>
</evidence>
<evidence type="ECO:0000256" key="7">
    <source>
        <dbReference type="ARBA" id="ARBA00023175"/>
    </source>
</evidence>
<dbReference type="PANTHER" id="PTHR47968">
    <property type="entry name" value="CENTROMERE PROTEIN E"/>
    <property type="match status" value="1"/>
</dbReference>
<dbReference type="Gene3D" id="3.40.850.10">
    <property type="entry name" value="Kinesin motor domain"/>
    <property type="match status" value="1"/>
</dbReference>
<gene>
    <name evidence="13" type="ORF">Q7C36_005416</name>
</gene>
<dbReference type="FunFam" id="3.40.850.10:FF:000067">
    <property type="entry name" value="Kinesin-like protein"/>
    <property type="match status" value="1"/>
</dbReference>
<evidence type="ECO:0000256" key="11">
    <source>
        <dbReference type="SAM" id="Coils"/>
    </source>
</evidence>
<feature type="coiled-coil region" evidence="11">
    <location>
        <begin position="706"/>
        <end position="733"/>
    </location>
</feature>
<dbReference type="PANTHER" id="PTHR47968:SF36">
    <property type="entry name" value="KINESIN HEAVY CHAIN ISOFORM X1"/>
    <property type="match status" value="1"/>
</dbReference>
<dbReference type="Proteomes" id="UP001187315">
    <property type="component" value="Unassembled WGS sequence"/>
</dbReference>
<evidence type="ECO:0000256" key="9">
    <source>
        <dbReference type="PROSITE-ProRule" id="PRU00283"/>
    </source>
</evidence>
<dbReference type="Gene3D" id="6.10.250.1590">
    <property type="match status" value="1"/>
</dbReference>
<dbReference type="Pfam" id="PF00225">
    <property type="entry name" value="Kinesin"/>
    <property type="match status" value="1"/>
</dbReference>
<dbReference type="InterPro" id="IPR019821">
    <property type="entry name" value="Kinesin_motor_CS"/>
</dbReference>
<keyword evidence="3 10" id="KW-0493">Microtubule</keyword>
<feature type="coiled-coil region" evidence="11">
    <location>
        <begin position="328"/>
        <end position="362"/>
    </location>
</feature>
<evidence type="ECO:0000256" key="5">
    <source>
        <dbReference type="ARBA" id="ARBA00022840"/>
    </source>
</evidence>
<dbReference type="GO" id="GO:0005524">
    <property type="term" value="F:ATP binding"/>
    <property type="evidence" value="ECO:0007669"/>
    <property type="project" value="UniProtKB-UniRule"/>
</dbReference>
<reference evidence="13" key="1">
    <citation type="submission" date="2023-08" db="EMBL/GenBank/DDBJ databases">
        <title>Pelteobagrus vachellii genome.</title>
        <authorList>
            <person name="Liu H."/>
        </authorList>
    </citation>
    <scope>NUCLEOTIDE SEQUENCE</scope>
    <source>
        <strain evidence="13">PRFRI_2022a</strain>
        <tissue evidence="13">Muscle</tissue>
    </source>
</reference>
<keyword evidence="5 9" id="KW-0067">ATP-binding</keyword>
<comment type="similarity">
    <text evidence="9 10">Belongs to the TRAFAC class myosin-kinesin ATPase superfamily. Kinesin family.</text>
</comment>
<protein>
    <recommendedName>
        <fullName evidence="10">Kinesin-like protein</fullName>
    </recommendedName>
</protein>
<dbReference type="CDD" id="cd01369">
    <property type="entry name" value="KISc_KHC_KIF5"/>
    <property type="match status" value="1"/>
</dbReference>
<keyword evidence="2" id="KW-0963">Cytoplasm</keyword>
<keyword evidence="4 9" id="KW-0547">Nucleotide-binding</keyword>
<dbReference type="PRINTS" id="PR00380">
    <property type="entry name" value="KINESINHEAVY"/>
</dbReference>
<evidence type="ECO:0000256" key="1">
    <source>
        <dbReference type="ARBA" id="ARBA00004245"/>
    </source>
</evidence>
<organism evidence="13 14">
    <name type="scientific">Tachysurus vachellii</name>
    <name type="common">Darkbarbel catfish</name>
    <name type="synonym">Pelteobagrus vachellii</name>
    <dbReference type="NCBI Taxonomy" id="175792"/>
    <lineage>
        <taxon>Eukaryota</taxon>
        <taxon>Metazoa</taxon>
        <taxon>Chordata</taxon>
        <taxon>Craniata</taxon>
        <taxon>Vertebrata</taxon>
        <taxon>Euteleostomi</taxon>
        <taxon>Actinopterygii</taxon>
        <taxon>Neopterygii</taxon>
        <taxon>Teleostei</taxon>
        <taxon>Ostariophysi</taxon>
        <taxon>Siluriformes</taxon>
        <taxon>Bagridae</taxon>
        <taxon>Tachysurus</taxon>
    </lineage>
</organism>
<keyword evidence="7 9" id="KW-0505">Motor protein</keyword>
<dbReference type="SUPFAM" id="SSF52540">
    <property type="entry name" value="P-loop containing nucleoside triphosphate hydrolases"/>
    <property type="match status" value="1"/>
</dbReference>
<dbReference type="AlphaFoldDB" id="A0AA88NK09"/>
<dbReference type="GO" id="GO:0008017">
    <property type="term" value="F:microtubule binding"/>
    <property type="evidence" value="ECO:0007669"/>
    <property type="project" value="InterPro"/>
</dbReference>